<dbReference type="EMBL" id="KQ414606">
    <property type="protein sequence ID" value="KOC69579.1"/>
    <property type="molecule type" value="Genomic_DNA"/>
</dbReference>
<dbReference type="AlphaFoldDB" id="A0A0L7RFI0"/>
<reference evidence="1 2" key="1">
    <citation type="submission" date="2015-07" db="EMBL/GenBank/DDBJ databases">
        <title>The genome of Habropoda laboriosa.</title>
        <authorList>
            <person name="Pan H."/>
            <person name="Kapheim K."/>
        </authorList>
    </citation>
    <scope>NUCLEOTIDE SEQUENCE [LARGE SCALE GENOMIC DNA]</scope>
    <source>
        <strain evidence="1">0110345459</strain>
    </source>
</reference>
<accession>A0A0L7RFI0</accession>
<dbReference type="Proteomes" id="UP000053825">
    <property type="component" value="Unassembled WGS sequence"/>
</dbReference>
<organism evidence="1 2">
    <name type="scientific">Habropoda laboriosa</name>
    <dbReference type="NCBI Taxonomy" id="597456"/>
    <lineage>
        <taxon>Eukaryota</taxon>
        <taxon>Metazoa</taxon>
        <taxon>Ecdysozoa</taxon>
        <taxon>Arthropoda</taxon>
        <taxon>Hexapoda</taxon>
        <taxon>Insecta</taxon>
        <taxon>Pterygota</taxon>
        <taxon>Neoptera</taxon>
        <taxon>Endopterygota</taxon>
        <taxon>Hymenoptera</taxon>
        <taxon>Apocrita</taxon>
        <taxon>Aculeata</taxon>
        <taxon>Apoidea</taxon>
        <taxon>Anthophila</taxon>
        <taxon>Apidae</taxon>
        <taxon>Habropoda</taxon>
    </lineage>
</organism>
<proteinExistence type="predicted"/>
<evidence type="ECO:0000313" key="1">
    <source>
        <dbReference type="EMBL" id="KOC69579.1"/>
    </source>
</evidence>
<protein>
    <submittedName>
        <fullName evidence="1">Uncharacterized protein</fullName>
    </submittedName>
</protein>
<keyword evidence="2" id="KW-1185">Reference proteome</keyword>
<gene>
    <name evidence="1" type="ORF">WH47_05522</name>
</gene>
<sequence length="77" mass="9216">MNPPIDENAWLLLLLLNKKKKGENKKETVKKGKNITKTERFRLHTLYETQPVFHVKRAPPSIYIHTPYTHRVFHKPR</sequence>
<evidence type="ECO:0000313" key="2">
    <source>
        <dbReference type="Proteomes" id="UP000053825"/>
    </source>
</evidence>
<name>A0A0L7RFI0_9HYME</name>